<dbReference type="AlphaFoldDB" id="A0A8X6I988"/>
<gene>
    <name evidence="1" type="ORF">TNIN_454531</name>
</gene>
<dbReference type="EMBL" id="BMAV01024444">
    <property type="protein sequence ID" value="GFS33180.1"/>
    <property type="molecule type" value="Genomic_DNA"/>
</dbReference>
<protein>
    <submittedName>
        <fullName evidence="1">Uncharacterized protein</fullName>
    </submittedName>
</protein>
<dbReference type="Proteomes" id="UP000886998">
    <property type="component" value="Unassembled WGS sequence"/>
</dbReference>
<reference evidence="1" key="1">
    <citation type="submission" date="2020-08" db="EMBL/GenBank/DDBJ databases">
        <title>Multicomponent nature underlies the extraordinary mechanical properties of spider dragline silk.</title>
        <authorList>
            <person name="Kono N."/>
            <person name="Nakamura H."/>
            <person name="Mori M."/>
            <person name="Yoshida Y."/>
            <person name="Ohtoshi R."/>
            <person name="Malay A.D."/>
            <person name="Moran D.A.P."/>
            <person name="Tomita M."/>
            <person name="Numata K."/>
            <person name="Arakawa K."/>
        </authorList>
    </citation>
    <scope>NUCLEOTIDE SEQUENCE</scope>
</reference>
<accession>A0A8X6I988</accession>
<comment type="caution">
    <text evidence="1">The sequence shown here is derived from an EMBL/GenBank/DDBJ whole genome shotgun (WGS) entry which is preliminary data.</text>
</comment>
<evidence type="ECO:0000313" key="2">
    <source>
        <dbReference type="Proteomes" id="UP000886998"/>
    </source>
</evidence>
<feature type="non-terminal residue" evidence="1">
    <location>
        <position position="1"/>
    </location>
</feature>
<keyword evidence="2" id="KW-1185">Reference proteome</keyword>
<name>A0A8X6I988_9ARAC</name>
<organism evidence="1 2">
    <name type="scientific">Trichonephila inaurata madagascariensis</name>
    <dbReference type="NCBI Taxonomy" id="2747483"/>
    <lineage>
        <taxon>Eukaryota</taxon>
        <taxon>Metazoa</taxon>
        <taxon>Ecdysozoa</taxon>
        <taxon>Arthropoda</taxon>
        <taxon>Chelicerata</taxon>
        <taxon>Arachnida</taxon>
        <taxon>Araneae</taxon>
        <taxon>Araneomorphae</taxon>
        <taxon>Entelegynae</taxon>
        <taxon>Araneoidea</taxon>
        <taxon>Nephilidae</taxon>
        <taxon>Trichonephila</taxon>
        <taxon>Trichonephila inaurata</taxon>
    </lineage>
</organism>
<evidence type="ECO:0000313" key="1">
    <source>
        <dbReference type="EMBL" id="GFS33180.1"/>
    </source>
</evidence>
<proteinExistence type="predicted"/>
<sequence length="109" mass="12394">RFKEDVSENKVLPCCSKSADNDGHEPKNRKIESILALIDEWALSRIETITAVDYDAIADKQIQDAELQQLMMSDSSANFMSCTLPSGKLFRRDISTPNIRAYFPVQFQH</sequence>